<evidence type="ECO:0000256" key="3">
    <source>
        <dbReference type="ARBA" id="ARBA00022547"/>
    </source>
</evidence>
<feature type="transmembrane region" description="Helical" evidence="12">
    <location>
        <begin position="27"/>
        <end position="47"/>
    </location>
</feature>
<evidence type="ECO:0000256" key="8">
    <source>
        <dbReference type="ARBA" id="ARBA00023136"/>
    </source>
</evidence>
<evidence type="ECO:0000256" key="7">
    <source>
        <dbReference type="ARBA" id="ARBA00023065"/>
    </source>
</evidence>
<keyword evidence="12" id="KW-1003">Cell membrane</keyword>
<dbReference type="Pfam" id="PF00430">
    <property type="entry name" value="ATP-synt_B"/>
    <property type="match status" value="1"/>
</dbReference>
<dbReference type="NCBIfam" id="TIGR01144">
    <property type="entry name" value="ATP_synt_b"/>
    <property type="match status" value="1"/>
</dbReference>
<comment type="caution">
    <text evidence="15">The sequence shown here is derived from an EMBL/GenBank/DDBJ whole genome shotgun (WGS) entry which is preliminary data.</text>
</comment>
<keyword evidence="6 12" id="KW-1133">Transmembrane helix</keyword>
<keyword evidence="8 12" id="KW-0472">Membrane</keyword>
<evidence type="ECO:0000256" key="1">
    <source>
        <dbReference type="ARBA" id="ARBA00005513"/>
    </source>
</evidence>
<evidence type="ECO:0000256" key="10">
    <source>
        <dbReference type="ARBA" id="ARBA00025198"/>
    </source>
</evidence>
<keyword evidence="4 12" id="KW-0812">Transmembrane</keyword>
<comment type="similarity">
    <text evidence="1 12 13">Belongs to the ATPase B chain family.</text>
</comment>
<dbReference type="RefSeq" id="WP_282839922.1">
    <property type="nucleotide sequence ID" value="NZ_JASCXW010000030.1"/>
</dbReference>
<keyword evidence="14" id="KW-0175">Coiled coil</keyword>
<dbReference type="InterPro" id="IPR050059">
    <property type="entry name" value="ATP_synthase_B_chain"/>
</dbReference>
<evidence type="ECO:0000256" key="5">
    <source>
        <dbReference type="ARBA" id="ARBA00022781"/>
    </source>
</evidence>
<dbReference type="GO" id="GO:0046961">
    <property type="term" value="F:proton-transporting ATPase activity, rotational mechanism"/>
    <property type="evidence" value="ECO:0007669"/>
    <property type="project" value="TreeGrafter"/>
</dbReference>
<dbReference type="HAMAP" id="MF_01398">
    <property type="entry name" value="ATP_synth_b_bprime"/>
    <property type="match status" value="1"/>
</dbReference>
<dbReference type="InterPro" id="IPR002146">
    <property type="entry name" value="ATP_synth_b/b'su_bac/chlpt"/>
</dbReference>
<dbReference type="GO" id="GO:0045259">
    <property type="term" value="C:proton-transporting ATP synthase complex"/>
    <property type="evidence" value="ECO:0007669"/>
    <property type="project" value="UniProtKB-KW"/>
</dbReference>
<evidence type="ECO:0000256" key="4">
    <source>
        <dbReference type="ARBA" id="ARBA00022692"/>
    </source>
</evidence>
<sequence length="179" mass="20849">MVYANVFDDVIQAIEDGLYSIINNPSVVLLNIIAFLVLVLIIKKFFWAKITLFLEKRQTVMMEALEQAETEKKRAHELQVQSQKDYEMMKAETQEIRDKLMAEAHKEQESLIQNAKKEAKRRLEQAEKDIEFEINKANEDIKQSIKEVAFAAAQKIVKREIDETVHQDIIDEILGEQDK</sequence>
<dbReference type="InterPro" id="IPR005864">
    <property type="entry name" value="ATP_synth_F0_bsu_bac"/>
</dbReference>
<dbReference type="GO" id="GO:0005886">
    <property type="term" value="C:plasma membrane"/>
    <property type="evidence" value="ECO:0007669"/>
    <property type="project" value="UniProtKB-SubCell"/>
</dbReference>
<comment type="function">
    <text evidence="10 12">F(1)F(0) ATP synthase produces ATP from ADP in the presence of a proton or sodium gradient. F-type ATPases consist of two structural domains, F(1) containing the extramembraneous catalytic core and F(0) containing the membrane proton channel, linked together by a central stalk and a peripheral stalk. During catalysis, ATP synthesis in the catalytic domain of F(1) is coupled via a rotary mechanism of the central stalk subunits to proton translocation.</text>
</comment>
<evidence type="ECO:0000256" key="11">
    <source>
        <dbReference type="ARBA" id="ARBA00037847"/>
    </source>
</evidence>
<evidence type="ECO:0000256" key="6">
    <source>
        <dbReference type="ARBA" id="ARBA00022989"/>
    </source>
</evidence>
<evidence type="ECO:0000313" key="15">
    <source>
        <dbReference type="EMBL" id="MDI6453489.1"/>
    </source>
</evidence>
<name>A0AAW6UCX1_9MOLU</name>
<dbReference type="GO" id="GO:0046933">
    <property type="term" value="F:proton-transporting ATP synthase activity, rotational mechanism"/>
    <property type="evidence" value="ECO:0007669"/>
    <property type="project" value="UniProtKB-UniRule"/>
</dbReference>
<protein>
    <recommendedName>
        <fullName evidence="12">ATP synthase subunit b</fullName>
    </recommendedName>
    <alternativeName>
        <fullName evidence="12">ATP synthase F(0) sector subunit b</fullName>
    </alternativeName>
    <alternativeName>
        <fullName evidence="12">ATPase subunit I</fullName>
    </alternativeName>
    <alternativeName>
        <fullName evidence="12">F-type ATPase subunit b</fullName>
        <shortName evidence="12">F-ATPase subunit b</shortName>
    </alternativeName>
</protein>
<dbReference type="GO" id="GO:0012505">
    <property type="term" value="C:endomembrane system"/>
    <property type="evidence" value="ECO:0007669"/>
    <property type="project" value="UniProtKB-SubCell"/>
</dbReference>
<evidence type="ECO:0000256" key="13">
    <source>
        <dbReference type="RuleBase" id="RU003848"/>
    </source>
</evidence>
<evidence type="ECO:0000256" key="14">
    <source>
        <dbReference type="SAM" id="Coils"/>
    </source>
</evidence>
<evidence type="ECO:0000256" key="2">
    <source>
        <dbReference type="ARBA" id="ARBA00022448"/>
    </source>
</evidence>
<keyword evidence="3 12" id="KW-0138">CF(0)</keyword>
<proteinExistence type="inferred from homology"/>
<feature type="coiled-coil region" evidence="14">
    <location>
        <begin position="61"/>
        <end position="154"/>
    </location>
</feature>
<organism evidence="15 16">
    <name type="scientific">Peloplasma aerotolerans</name>
    <dbReference type="NCBI Taxonomy" id="3044389"/>
    <lineage>
        <taxon>Bacteria</taxon>
        <taxon>Bacillati</taxon>
        <taxon>Mycoplasmatota</taxon>
        <taxon>Mollicutes</taxon>
        <taxon>Acholeplasmatales</taxon>
        <taxon>Acholeplasmataceae</taxon>
        <taxon>Peloplasma</taxon>
    </lineage>
</organism>
<dbReference type="EMBL" id="JASCXW010000030">
    <property type="protein sequence ID" value="MDI6453489.1"/>
    <property type="molecule type" value="Genomic_DNA"/>
</dbReference>
<dbReference type="PANTHER" id="PTHR33445">
    <property type="entry name" value="ATP SYNTHASE SUBUNIT B', CHLOROPLASTIC"/>
    <property type="match status" value="1"/>
</dbReference>
<reference evidence="15" key="1">
    <citation type="submission" date="2023-05" db="EMBL/GenBank/DDBJ databases">
        <title>Mariniplasma microaerophilum sp. nov., a novel anaerobic mollicute isolated from terrestrial mud volcano, Taman Peninsula, Russia.</title>
        <authorList>
            <person name="Khomyakova M.A."/>
            <person name="Merkel A.Y."/>
            <person name="Slobodkin A.I."/>
        </authorList>
    </citation>
    <scope>NUCLEOTIDE SEQUENCE</scope>
    <source>
        <strain evidence="15">M4Ah</strain>
    </source>
</reference>
<comment type="subcellular location">
    <subcellularLocation>
        <location evidence="12">Cell membrane</location>
        <topology evidence="12">Single-pass membrane protein</topology>
    </subcellularLocation>
    <subcellularLocation>
        <location evidence="11">Endomembrane system</location>
        <topology evidence="11">Single-pass membrane protein</topology>
    </subcellularLocation>
</comment>
<accession>A0AAW6UCX1</accession>
<comment type="subunit">
    <text evidence="12">F-type ATPases have 2 components, F(1) - the catalytic core - and F(0) - the membrane proton channel. F(1) has five subunits: alpha(3), beta(3), gamma(1), delta(1), epsilon(1). F(0) has three main subunits: a(1), b(2) and c(10-14). The alpha and beta chains form an alternating ring which encloses part of the gamma chain. F(1) is attached to F(0) by a central stalk formed by the gamma and epsilon chains, while a peripheral stalk is formed by the delta and b chains.</text>
</comment>
<dbReference type="AlphaFoldDB" id="A0AAW6UCX1"/>
<keyword evidence="16" id="KW-1185">Reference proteome</keyword>
<evidence type="ECO:0000256" key="12">
    <source>
        <dbReference type="HAMAP-Rule" id="MF_01398"/>
    </source>
</evidence>
<dbReference type="PANTHER" id="PTHR33445:SF2">
    <property type="entry name" value="ATP SYNTHASE SUBUNIT B', CHLOROPLASTIC"/>
    <property type="match status" value="1"/>
</dbReference>
<comment type="function">
    <text evidence="12">Component of the F(0) channel, it forms part of the peripheral stalk, linking F(1) to F(0).</text>
</comment>
<keyword evidence="9 12" id="KW-0066">ATP synthesis</keyword>
<keyword evidence="2 12" id="KW-0813">Transport</keyword>
<keyword evidence="7 12" id="KW-0406">Ion transport</keyword>
<dbReference type="CDD" id="cd06503">
    <property type="entry name" value="ATP-synt_Fo_b"/>
    <property type="match status" value="1"/>
</dbReference>
<gene>
    <name evidence="12 15" type="primary">atpF</name>
    <name evidence="15" type="ORF">QJ521_07915</name>
</gene>
<dbReference type="Proteomes" id="UP001431532">
    <property type="component" value="Unassembled WGS sequence"/>
</dbReference>
<keyword evidence="5 12" id="KW-0375">Hydrogen ion transport</keyword>
<evidence type="ECO:0000256" key="9">
    <source>
        <dbReference type="ARBA" id="ARBA00023310"/>
    </source>
</evidence>
<evidence type="ECO:0000313" key="16">
    <source>
        <dbReference type="Proteomes" id="UP001431532"/>
    </source>
</evidence>